<dbReference type="EMBL" id="JBFMKM010000012">
    <property type="protein sequence ID" value="KAL1302204.1"/>
    <property type="molecule type" value="Genomic_DNA"/>
</dbReference>
<evidence type="ECO:0000256" key="13">
    <source>
        <dbReference type="SAM" id="Phobius"/>
    </source>
</evidence>
<feature type="region of interest" description="Disordered" evidence="12">
    <location>
        <begin position="572"/>
        <end position="707"/>
    </location>
</feature>
<name>A0ABR3P7P5_9PEZI</name>
<keyword evidence="3" id="KW-0723">Serine/threonine-protein kinase</keyword>
<dbReference type="PANTHER" id="PTHR13954:SF6">
    <property type="entry name" value="NON-SPECIFIC SERINE_THREONINE PROTEIN KINASE"/>
    <property type="match status" value="1"/>
</dbReference>
<dbReference type="InterPro" id="IPR000719">
    <property type="entry name" value="Prot_kinase_dom"/>
</dbReference>
<feature type="compositionally biased region" description="Polar residues" evidence="12">
    <location>
        <begin position="935"/>
        <end position="954"/>
    </location>
</feature>
<dbReference type="PROSITE" id="PS50011">
    <property type="entry name" value="PROTEIN_KINASE_DOM"/>
    <property type="match status" value="1"/>
</dbReference>
<feature type="chain" id="PRO_5045045678" description="non-specific serine/threonine protein kinase" evidence="14">
    <location>
        <begin position="38"/>
        <end position="1183"/>
    </location>
</feature>
<keyword evidence="4" id="KW-0808">Transferase</keyword>
<dbReference type="Gene3D" id="1.20.1440.180">
    <property type="entry name" value="KEN domain"/>
    <property type="match status" value="1"/>
</dbReference>
<dbReference type="InterPro" id="IPR038357">
    <property type="entry name" value="KEN_sf"/>
</dbReference>
<dbReference type="SUPFAM" id="SSF56112">
    <property type="entry name" value="Protein kinase-like (PK-like)"/>
    <property type="match status" value="1"/>
</dbReference>
<dbReference type="InterPro" id="IPR008271">
    <property type="entry name" value="Ser/Thr_kinase_AS"/>
</dbReference>
<keyword evidence="9" id="KW-0067">ATP-binding</keyword>
<keyword evidence="6 14" id="KW-0732">Signal</keyword>
<dbReference type="InterPro" id="IPR015943">
    <property type="entry name" value="WD40/YVTN_repeat-like_dom_sf"/>
</dbReference>
<keyword evidence="10 13" id="KW-1133">Transmembrane helix</keyword>
<dbReference type="Proteomes" id="UP001562354">
    <property type="component" value="Unassembled WGS sequence"/>
</dbReference>
<keyword evidence="18" id="KW-1185">Reference proteome</keyword>
<gene>
    <name evidence="17" type="ORF">AAFC00_002632</name>
</gene>
<feature type="compositionally biased region" description="Basic and acidic residues" evidence="12">
    <location>
        <begin position="672"/>
        <end position="693"/>
    </location>
</feature>
<dbReference type="GeneID" id="95976334"/>
<dbReference type="RefSeq" id="XP_069198480.1">
    <property type="nucleotide sequence ID" value="XM_069341974.1"/>
</dbReference>
<feature type="compositionally biased region" description="Basic residues" evidence="12">
    <location>
        <begin position="654"/>
        <end position="671"/>
    </location>
</feature>
<feature type="compositionally biased region" description="Basic and acidic residues" evidence="12">
    <location>
        <begin position="611"/>
        <end position="625"/>
    </location>
</feature>
<evidence type="ECO:0000256" key="4">
    <source>
        <dbReference type="ARBA" id="ARBA00022679"/>
    </source>
</evidence>
<feature type="domain" description="Protein kinase" evidence="15">
    <location>
        <begin position="736"/>
        <end position="1043"/>
    </location>
</feature>
<evidence type="ECO:0000256" key="7">
    <source>
        <dbReference type="ARBA" id="ARBA00022741"/>
    </source>
</evidence>
<dbReference type="CDD" id="cd09769">
    <property type="entry name" value="Luminal_IRE1"/>
    <property type="match status" value="1"/>
</dbReference>
<dbReference type="SMART" id="SM00580">
    <property type="entry name" value="PUG"/>
    <property type="match status" value="1"/>
</dbReference>
<comment type="caution">
    <text evidence="17">The sequence shown here is derived from an EMBL/GenBank/DDBJ whole genome shotgun (WGS) entry which is preliminary data.</text>
</comment>
<dbReference type="CDD" id="cd10422">
    <property type="entry name" value="RNase_Ire1"/>
    <property type="match status" value="1"/>
</dbReference>
<evidence type="ECO:0000256" key="5">
    <source>
        <dbReference type="ARBA" id="ARBA00022692"/>
    </source>
</evidence>
<dbReference type="Pfam" id="PF00069">
    <property type="entry name" value="Pkinase"/>
    <property type="match status" value="2"/>
</dbReference>
<dbReference type="Pfam" id="PF06479">
    <property type="entry name" value="Ribonuc_2-5A"/>
    <property type="match status" value="1"/>
</dbReference>
<feature type="region of interest" description="Disordered" evidence="12">
    <location>
        <begin position="903"/>
        <end position="954"/>
    </location>
</feature>
<dbReference type="PROSITE" id="PS00108">
    <property type="entry name" value="PROTEIN_KINASE_ST"/>
    <property type="match status" value="1"/>
</dbReference>
<evidence type="ECO:0000256" key="6">
    <source>
        <dbReference type="ARBA" id="ARBA00022729"/>
    </source>
</evidence>
<evidence type="ECO:0000256" key="9">
    <source>
        <dbReference type="ARBA" id="ARBA00022840"/>
    </source>
</evidence>
<evidence type="ECO:0000313" key="18">
    <source>
        <dbReference type="Proteomes" id="UP001562354"/>
    </source>
</evidence>
<keyword evidence="5 13" id="KW-0812">Transmembrane</keyword>
<evidence type="ECO:0000256" key="12">
    <source>
        <dbReference type="SAM" id="MobiDB-lite"/>
    </source>
</evidence>
<feature type="transmembrane region" description="Helical" evidence="13">
    <location>
        <begin position="530"/>
        <end position="553"/>
    </location>
</feature>
<evidence type="ECO:0000256" key="14">
    <source>
        <dbReference type="SAM" id="SignalP"/>
    </source>
</evidence>
<evidence type="ECO:0000256" key="1">
    <source>
        <dbReference type="ARBA" id="ARBA00004479"/>
    </source>
</evidence>
<dbReference type="InterPro" id="IPR018391">
    <property type="entry name" value="PQQ_b-propeller_rpt"/>
</dbReference>
<feature type="compositionally biased region" description="Low complexity" evidence="12">
    <location>
        <begin position="40"/>
        <end position="53"/>
    </location>
</feature>
<feature type="compositionally biased region" description="Polar residues" evidence="12">
    <location>
        <begin position="65"/>
        <end position="81"/>
    </location>
</feature>
<dbReference type="SUPFAM" id="SSF50998">
    <property type="entry name" value="Quinoprotein alcohol dehydrogenase-like"/>
    <property type="match status" value="1"/>
</dbReference>
<protein>
    <recommendedName>
        <fullName evidence="2">non-specific serine/threonine protein kinase</fullName>
        <ecNumber evidence="2">2.7.11.1</ecNumber>
    </recommendedName>
</protein>
<comment type="subcellular location">
    <subcellularLocation>
        <location evidence="1">Membrane</location>
        <topology evidence="1">Single-pass type I membrane protein</topology>
    </subcellularLocation>
</comment>
<dbReference type="SMART" id="SM00220">
    <property type="entry name" value="S_TKc"/>
    <property type="match status" value="1"/>
</dbReference>
<evidence type="ECO:0000313" key="17">
    <source>
        <dbReference type="EMBL" id="KAL1302204.1"/>
    </source>
</evidence>
<proteinExistence type="predicted"/>
<dbReference type="PANTHER" id="PTHR13954">
    <property type="entry name" value="IRE1-RELATED"/>
    <property type="match status" value="1"/>
</dbReference>
<evidence type="ECO:0000256" key="11">
    <source>
        <dbReference type="ARBA" id="ARBA00023136"/>
    </source>
</evidence>
<dbReference type="InterPro" id="IPR011047">
    <property type="entry name" value="Quinoprotein_ADH-like_sf"/>
</dbReference>
<feature type="domain" description="KEN" evidence="16">
    <location>
        <begin position="1046"/>
        <end position="1179"/>
    </location>
</feature>
<feature type="signal peptide" evidence="14">
    <location>
        <begin position="1"/>
        <end position="37"/>
    </location>
</feature>
<dbReference type="Gene3D" id="1.10.510.10">
    <property type="entry name" value="Transferase(Phosphotransferase) domain 1"/>
    <property type="match status" value="1"/>
</dbReference>
<evidence type="ECO:0000256" key="10">
    <source>
        <dbReference type="ARBA" id="ARBA00022989"/>
    </source>
</evidence>
<dbReference type="Gene3D" id="2.130.10.10">
    <property type="entry name" value="YVTN repeat-like/Quinoprotein amine dehydrogenase"/>
    <property type="match status" value="1"/>
</dbReference>
<dbReference type="PROSITE" id="PS51392">
    <property type="entry name" value="KEN"/>
    <property type="match status" value="1"/>
</dbReference>
<keyword evidence="11 13" id="KW-0472">Membrane</keyword>
<dbReference type="EC" id="2.7.11.1" evidence="2"/>
<dbReference type="InterPro" id="IPR045133">
    <property type="entry name" value="IRE1/2-like"/>
</dbReference>
<evidence type="ECO:0000259" key="15">
    <source>
        <dbReference type="PROSITE" id="PS50011"/>
    </source>
</evidence>
<dbReference type="InterPro" id="IPR011009">
    <property type="entry name" value="Kinase-like_dom_sf"/>
</dbReference>
<evidence type="ECO:0000256" key="8">
    <source>
        <dbReference type="ARBA" id="ARBA00022777"/>
    </source>
</evidence>
<reference evidence="17 18" key="1">
    <citation type="submission" date="2024-07" db="EMBL/GenBank/DDBJ databases">
        <title>Draft sequence of the Neodothiora populina.</title>
        <authorList>
            <person name="Drown D.D."/>
            <person name="Schuette U.S."/>
            <person name="Buechlein A.B."/>
            <person name="Rusch D.R."/>
            <person name="Winton L.W."/>
            <person name="Adams G.A."/>
        </authorList>
    </citation>
    <scope>NUCLEOTIDE SEQUENCE [LARGE SCALE GENOMIC DNA]</scope>
    <source>
        <strain evidence="17 18">CPC 39397</strain>
    </source>
</reference>
<dbReference type="InterPro" id="IPR010513">
    <property type="entry name" value="KEN_dom"/>
</dbReference>
<dbReference type="Gene3D" id="3.30.200.20">
    <property type="entry name" value="Phosphorylase Kinase, domain 1"/>
    <property type="match status" value="1"/>
</dbReference>
<evidence type="ECO:0000256" key="2">
    <source>
        <dbReference type="ARBA" id="ARBA00012513"/>
    </source>
</evidence>
<feature type="compositionally biased region" description="Polar residues" evidence="12">
    <location>
        <begin position="630"/>
        <end position="640"/>
    </location>
</feature>
<organism evidence="17 18">
    <name type="scientific">Neodothiora populina</name>
    <dbReference type="NCBI Taxonomy" id="2781224"/>
    <lineage>
        <taxon>Eukaryota</taxon>
        <taxon>Fungi</taxon>
        <taxon>Dikarya</taxon>
        <taxon>Ascomycota</taxon>
        <taxon>Pezizomycotina</taxon>
        <taxon>Dothideomycetes</taxon>
        <taxon>Dothideomycetidae</taxon>
        <taxon>Dothideales</taxon>
        <taxon>Dothioraceae</taxon>
        <taxon>Neodothiora</taxon>
    </lineage>
</organism>
<dbReference type="SMART" id="SM00564">
    <property type="entry name" value="PQQ"/>
    <property type="match status" value="2"/>
</dbReference>
<keyword evidence="8" id="KW-0418">Kinase</keyword>
<sequence length="1183" mass="131615">MQLMADEGVSRRRRAPALSVSNALRFLLFSLPLLAVAQQQQPQSSSSSSSSSPRVNANAARRQQHTPPNAKSLLNSPNSPRNGKDTFVIPSNERALATLAPAEQAVRAAPARSSAQAAALNSRHPARSLQDWQVEDIILLATVDGKIHARDRKTGTAKWMLEADRPMVETVYHRNLSNTHGGATGTAESDASDTGDILWIVEPTQDGSLYVYSPSLNSGIQKTGLSVRQLVEELSPYASEEPPVVYTADKKNTLLTIDAATGHILKSFSPAGTVSNEDRSCRRVNPMESLEEEECESIGTITLGRTEYTVAIQDKTSGDQICTIRYFEWTANNRDRDLHDQYAKTMDDKYVYIQHNGGVFAVDHGHSPGVEAPITFKHKFNSPVARVFDVVRPARVDDTVDAALVLLPQPIGPAGGDVFSEDKVFVNCTESGSWYAMSEKMYPTVTDGASNAVCYTDTLNDVAFIQGLNQPKQRAKLVGVHPLSPITDPGQSIFTIAPGQDYPTIGSGHIDTLNDTRVALYQKRAWTDSIMLAILSFLAVFGLIAIVGQVPLARKTLLPWLRMLNEPSRTMLQKPHVQEARAEPDVVQPPTTPKPTHTKQVRFPEPAEETVFAKDEDSESDKVVIEDVSGNETPKTSKTAQADGPPQANGTPTKPKKKATRGVRGGRKTKEKRQEQLEKQQKGRQDPASDKENTPPPTEKTVTIKSTTLQPINVISPEASESPTVSGKLQINNLLIDMDRDIGHGSAGTCVFAGTFEGQDVAVKRMLSQYYELASSEVSFLHASGYHRNVIRYFCQQRDQHFLYIAVELCQASLWDLYYSDTRDEERREQLGKLLAGIQKDAPKALHQLASGLEHLHSLRIIHRDIKPQNILIAFPRRNEISTEPRLVISDFGLCKTLPENVSTIRDPTSNAGTSGWKAPELINSPEPRGDHSNNGHSNHSQRNGSDSSSGNGTIQGVKRAADIFSLGCLFFWVLTGGCHPFDDDEGWTMIREVNIKKNLPLNMHKLDLGTDTEEPMQLITSMLSHHPEQRPTAKQVKEHPFFWSPEKRLAFLCDVSDHFERETRDPPSEQLNVLESWGPDVIPREDFLKKLDQKFIDTLGKQRKYTGSRMLDLLRALRNKKNHYEDMPDDVKKRVGSLPKGYLTYWTSRFPKLLMACYWVIRECKLDNSDRFKGYFYTSDST</sequence>
<accession>A0ABR3P7P5</accession>
<evidence type="ECO:0000256" key="3">
    <source>
        <dbReference type="ARBA" id="ARBA00022527"/>
    </source>
</evidence>
<feature type="compositionally biased region" description="Polar residues" evidence="12">
    <location>
        <begin position="903"/>
        <end position="914"/>
    </location>
</feature>
<feature type="region of interest" description="Disordered" evidence="12">
    <location>
        <begin position="40"/>
        <end position="87"/>
    </location>
</feature>
<evidence type="ECO:0000259" key="16">
    <source>
        <dbReference type="PROSITE" id="PS51392"/>
    </source>
</evidence>
<keyword evidence="7" id="KW-0547">Nucleotide-binding</keyword>